<protein>
    <submittedName>
        <fullName evidence="2">Ras-related protein Rab-26</fullName>
    </submittedName>
</protein>
<dbReference type="Proteomes" id="UP001219518">
    <property type="component" value="Unassembled WGS sequence"/>
</dbReference>
<proteinExistence type="predicted"/>
<keyword evidence="3" id="KW-1185">Reference proteome</keyword>
<sequence length="151" mass="16209">MDPQYNDLPDHMSMASDDSMIDDVFESAEDAQRGAGGAGGAAQYGYPGYQPPPLQHAPHNMPPDKQPNLNPSPTGYRDYQPPAEVLSQYDSQRLEELELIVHKTILLGDSGVGKTSLLVQFDTGKFNTGTFSATVGIGFTVSAEIVHIAGE</sequence>
<accession>A0AAE1H371</accession>
<comment type="caution">
    <text evidence="2">The sequence shown here is derived from an EMBL/GenBank/DDBJ whole genome shotgun (WGS) entry which is preliminary data.</text>
</comment>
<dbReference type="EMBL" id="JAHWGI010000335">
    <property type="protein sequence ID" value="KAK3913689.1"/>
    <property type="molecule type" value="Genomic_DNA"/>
</dbReference>
<evidence type="ECO:0000256" key="1">
    <source>
        <dbReference type="SAM" id="MobiDB-lite"/>
    </source>
</evidence>
<evidence type="ECO:0000313" key="3">
    <source>
        <dbReference type="Proteomes" id="UP001219518"/>
    </source>
</evidence>
<feature type="compositionally biased region" description="Pro residues" evidence="1">
    <location>
        <begin position="49"/>
        <end position="65"/>
    </location>
</feature>
<name>A0AAE1H371_9NEOP</name>
<feature type="compositionally biased region" description="Acidic residues" evidence="1">
    <location>
        <begin position="19"/>
        <end position="29"/>
    </location>
</feature>
<dbReference type="SUPFAM" id="SSF52540">
    <property type="entry name" value="P-loop containing nucleoside triphosphate hydrolases"/>
    <property type="match status" value="1"/>
</dbReference>
<reference evidence="2" key="2">
    <citation type="journal article" date="2023" name="BMC Genomics">
        <title>Pest status, molecular evolution, and epigenetic factors derived from the genome assembly of Frankliniella fusca, a thysanopteran phytovirus vector.</title>
        <authorList>
            <person name="Catto M.A."/>
            <person name="Labadie P.E."/>
            <person name="Jacobson A.L."/>
            <person name="Kennedy G.G."/>
            <person name="Srinivasan R."/>
            <person name="Hunt B.G."/>
        </authorList>
    </citation>
    <scope>NUCLEOTIDE SEQUENCE</scope>
    <source>
        <strain evidence="2">PL_HMW_Pooled</strain>
    </source>
</reference>
<dbReference type="Pfam" id="PF00071">
    <property type="entry name" value="Ras"/>
    <property type="match status" value="1"/>
</dbReference>
<organism evidence="2 3">
    <name type="scientific">Frankliniella fusca</name>
    <dbReference type="NCBI Taxonomy" id="407009"/>
    <lineage>
        <taxon>Eukaryota</taxon>
        <taxon>Metazoa</taxon>
        <taxon>Ecdysozoa</taxon>
        <taxon>Arthropoda</taxon>
        <taxon>Hexapoda</taxon>
        <taxon>Insecta</taxon>
        <taxon>Pterygota</taxon>
        <taxon>Neoptera</taxon>
        <taxon>Paraneoptera</taxon>
        <taxon>Thysanoptera</taxon>
        <taxon>Terebrantia</taxon>
        <taxon>Thripoidea</taxon>
        <taxon>Thripidae</taxon>
        <taxon>Frankliniella</taxon>
    </lineage>
</organism>
<dbReference type="InterPro" id="IPR001806">
    <property type="entry name" value="Small_GTPase"/>
</dbReference>
<dbReference type="GO" id="GO:0005525">
    <property type="term" value="F:GTP binding"/>
    <property type="evidence" value="ECO:0007669"/>
    <property type="project" value="InterPro"/>
</dbReference>
<gene>
    <name evidence="2" type="ORF">KUF71_023146</name>
</gene>
<dbReference type="Gene3D" id="3.40.50.300">
    <property type="entry name" value="P-loop containing nucleotide triphosphate hydrolases"/>
    <property type="match status" value="1"/>
</dbReference>
<dbReference type="AlphaFoldDB" id="A0AAE1H371"/>
<feature type="region of interest" description="Disordered" evidence="1">
    <location>
        <begin position="1"/>
        <end position="81"/>
    </location>
</feature>
<feature type="non-terminal residue" evidence="2">
    <location>
        <position position="151"/>
    </location>
</feature>
<dbReference type="InterPro" id="IPR027417">
    <property type="entry name" value="P-loop_NTPase"/>
</dbReference>
<dbReference type="GO" id="GO:0003924">
    <property type="term" value="F:GTPase activity"/>
    <property type="evidence" value="ECO:0007669"/>
    <property type="project" value="InterPro"/>
</dbReference>
<evidence type="ECO:0000313" key="2">
    <source>
        <dbReference type="EMBL" id="KAK3913689.1"/>
    </source>
</evidence>
<reference evidence="2" key="1">
    <citation type="submission" date="2021-07" db="EMBL/GenBank/DDBJ databases">
        <authorList>
            <person name="Catto M.A."/>
            <person name="Jacobson A."/>
            <person name="Kennedy G."/>
            <person name="Labadie P."/>
            <person name="Hunt B.G."/>
            <person name="Srinivasan R."/>
        </authorList>
    </citation>
    <scope>NUCLEOTIDE SEQUENCE</scope>
    <source>
        <strain evidence="2">PL_HMW_Pooled</strain>
        <tissue evidence="2">Head</tissue>
    </source>
</reference>